<dbReference type="AlphaFoldDB" id="D7DME0"/>
<keyword evidence="2" id="KW-0472">Membrane</keyword>
<evidence type="ECO:0000313" key="3">
    <source>
        <dbReference type="EMBL" id="ADI28851.1"/>
    </source>
</evidence>
<dbReference type="InterPro" id="IPR000983">
    <property type="entry name" value="Bac_GSPG_pilin"/>
</dbReference>
<dbReference type="InterPro" id="IPR045584">
    <property type="entry name" value="Pilin-like"/>
</dbReference>
<dbReference type="PROSITE" id="PS00409">
    <property type="entry name" value="PROKAR_NTER_METHYL"/>
    <property type="match status" value="1"/>
</dbReference>
<organism evidence="3 4">
    <name type="scientific">Methylotenera versatilis (strain 301)</name>
    <dbReference type="NCBI Taxonomy" id="666681"/>
    <lineage>
        <taxon>Bacteria</taxon>
        <taxon>Pseudomonadati</taxon>
        <taxon>Pseudomonadota</taxon>
        <taxon>Betaproteobacteria</taxon>
        <taxon>Nitrosomonadales</taxon>
        <taxon>Methylophilaceae</taxon>
        <taxon>Methylotenera</taxon>
    </lineage>
</organism>
<dbReference type="OrthoDB" id="9790526at2"/>
<dbReference type="InterPro" id="IPR012902">
    <property type="entry name" value="N_methyl_site"/>
</dbReference>
<keyword evidence="2" id="KW-1133">Transmembrane helix</keyword>
<evidence type="ECO:0000256" key="2">
    <source>
        <dbReference type="SAM" id="Phobius"/>
    </source>
</evidence>
<dbReference type="RefSeq" id="WP_013147167.1">
    <property type="nucleotide sequence ID" value="NC_014207.1"/>
</dbReference>
<reference evidence="4" key="1">
    <citation type="submission" date="2010-05" db="EMBL/GenBank/DDBJ databases">
        <title>Complete sequence of Methylotenera sp. 301.</title>
        <authorList>
            <person name="Lucas S."/>
            <person name="Copeland A."/>
            <person name="Lapidus A."/>
            <person name="Cheng J.-F."/>
            <person name="Bruce D."/>
            <person name="Goodwin L."/>
            <person name="Pitluck S."/>
            <person name="Clum A."/>
            <person name="Land M."/>
            <person name="Hauser L."/>
            <person name="Kyrpides N."/>
            <person name="Ivanova N."/>
            <person name="Chistoservova L."/>
            <person name="Kalyuzhnaya M."/>
            <person name="Woyke T."/>
        </authorList>
    </citation>
    <scope>NUCLEOTIDE SEQUENCE [LARGE SCALE GENOMIC DNA]</scope>
    <source>
        <strain evidence="4">301</strain>
    </source>
</reference>
<dbReference type="Pfam" id="PF07963">
    <property type="entry name" value="N_methyl"/>
    <property type="match status" value="1"/>
</dbReference>
<gene>
    <name evidence="3" type="ordered locus">M301_0467</name>
</gene>
<dbReference type="eggNOG" id="COG4968">
    <property type="taxonomic scope" value="Bacteria"/>
</dbReference>
<protein>
    <submittedName>
        <fullName evidence="3">N-terminal methylation site</fullName>
    </submittedName>
</protein>
<dbReference type="Gene3D" id="3.30.700.10">
    <property type="entry name" value="Glycoprotein, Type 4 Pilin"/>
    <property type="match status" value="1"/>
</dbReference>
<keyword evidence="1" id="KW-0488">Methylation</keyword>
<dbReference type="PRINTS" id="PR00813">
    <property type="entry name" value="BCTERIALGSPG"/>
</dbReference>
<keyword evidence="2" id="KW-0812">Transmembrane</keyword>
<dbReference type="GO" id="GO:0015627">
    <property type="term" value="C:type II protein secretion system complex"/>
    <property type="evidence" value="ECO:0007669"/>
    <property type="project" value="InterPro"/>
</dbReference>
<evidence type="ECO:0000256" key="1">
    <source>
        <dbReference type="ARBA" id="ARBA00022481"/>
    </source>
</evidence>
<dbReference type="STRING" id="666681.M301_0467"/>
<dbReference type="KEGG" id="meh:M301_0467"/>
<dbReference type="Proteomes" id="UP000000383">
    <property type="component" value="Chromosome"/>
</dbReference>
<dbReference type="SUPFAM" id="SSF54523">
    <property type="entry name" value="Pili subunits"/>
    <property type="match status" value="1"/>
</dbReference>
<feature type="transmembrane region" description="Helical" evidence="2">
    <location>
        <begin position="12"/>
        <end position="35"/>
    </location>
</feature>
<reference evidence="3 4" key="2">
    <citation type="journal article" date="2011" name="J. Bacteriol.">
        <title>Genomes of three methylotrophs from a single niche uncover genetic and metabolic divergence of Methylophilaceae.</title>
        <authorList>
            <person name="Lapidus A."/>
            <person name="Clum A."/>
            <person name="Labutti K."/>
            <person name="Kaluzhnaya M.G."/>
            <person name="Lim S."/>
            <person name="Beck D.A."/>
            <person name="Glavina Del Rio T."/>
            <person name="Nolan M."/>
            <person name="Mavromatis K."/>
            <person name="Huntemann M."/>
            <person name="Lucas S."/>
            <person name="Lidstrom M.E."/>
            <person name="Ivanova N."/>
            <person name="Chistoserdova L."/>
        </authorList>
    </citation>
    <scope>NUCLEOTIDE SEQUENCE [LARGE SCALE GENOMIC DNA]</scope>
    <source>
        <strain evidence="3 4">301</strain>
    </source>
</reference>
<dbReference type="GO" id="GO:0015628">
    <property type="term" value="P:protein secretion by the type II secretion system"/>
    <property type="evidence" value="ECO:0007669"/>
    <property type="project" value="InterPro"/>
</dbReference>
<sequence length="162" mass="18159" precursor="true">MTKETHNQLKGFTLIELVITVAIMALLSSVVFPMAEVAVQRSKEQDLRTSLRQIREAIDAYKEAADEGRILMKVDESGYPPSLDILVEGVSDAKSPLDRKIYFLRRLPRDPFAKDPHIPAAETWGKRSYASSPNEPQEGNDVYDVYTLSTGVGLSGIAYREW</sequence>
<keyword evidence="4" id="KW-1185">Reference proteome</keyword>
<name>D7DME0_METV0</name>
<dbReference type="NCBIfam" id="TIGR02532">
    <property type="entry name" value="IV_pilin_GFxxxE"/>
    <property type="match status" value="1"/>
</dbReference>
<proteinExistence type="predicted"/>
<evidence type="ECO:0000313" key="4">
    <source>
        <dbReference type="Proteomes" id="UP000000383"/>
    </source>
</evidence>
<accession>D7DME0</accession>
<dbReference type="EMBL" id="CP002056">
    <property type="protein sequence ID" value="ADI28851.1"/>
    <property type="molecule type" value="Genomic_DNA"/>
</dbReference>
<dbReference type="HOGENOM" id="CLU_091705_7_2_4"/>